<dbReference type="Proteomes" id="UP000249061">
    <property type="component" value="Unassembled WGS sequence"/>
</dbReference>
<feature type="domain" description="RNA polymerase sigma-70 region 2" evidence="6">
    <location>
        <begin position="23"/>
        <end position="73"/>
    </location>
</feature>
<evidence type="ECO:0000313" key="8">
    <source>
        <dbReference type="EMBL" id="PZR12051.1"/>
    </source>
</evidence>
<dbReference type="AlphaFoldDB" id="A0A2W5VNN5"/>
<evidence type="ECO:0000259" key="6">
    <source>
        <dbReference type="Pfam" id="PF04542"/>
    </source>
</evidence>
<evidence type="ECO:0000259" key="7">
    <source>
        <dbReference type="Pfam" id="PF08281"/>
    </source>
</evidence>
<organism evidence="8 9">
    <name type="scientific">Archangium gephyra</name>
    <dbReference type="NCBI Taxonomy" id="48"/>
    <lineage>
        <taxon>Bacteria</taxon>
        <taxon>Pseudomonadati</taxon>
        <taxon>Myxococcota</taxon>
        <taxon>Myxococcia</taxon>
        <taxon>Myxococcales</taxon>
        <taxon>Cystobacterineae</taxon>
        <taxon>Archangiaceae</taxon>
        <taxon>Archangium</taxon>
    </lineage>
</organism>
<dbReference type="GO" id="GO:0006352">
    <property type="term" value="P:DNA-templated transcription initiation"/>
    <property type="evidence" value="ECO:0007669"/>
    <property type="project" value="InterPro"/>
</dbReference>
<dbReference type="InterPro" id="IPR013325">
    <property type="entry name" value="RNA_pol_sigma_r2"/>
</dbReference>
<dbReference type="InterPro" id="IPR036388">
    <property type="entry name" value="WH-like_DNA-bd_sf"/>
</dbReference>
<evidence type="ECO:0000313" key="9">
    <source>
        <dbReference type="Proteomes" id="UP000249061"/>
    </source>
</evidence>
<dbReference type="PANTHER" id="PTHR43133:SF8">
    <property type="entry name" value="RNA POLYMERASE SIGMA FACTOR HI_1459-RELATED"/>
    <property type="match status" value="1"/>
</dbReference>
<gene>
    <name evidence="8" type="ORF">DI536_17180</name>
</gene>
<evidence type="ECO:0008006" key="10">
    <source>
        <dbReference type="Google" id="ProtNLM"/>
    </source>
</evidence>
<protein>
    <recommendedName>
        <fullName evidence="10">RNA polymerase sigma factor</fullName>
    </recommendedName>
</protein>
<dbReference type="InterPro" id="IPR013249">
    <property type="entry name" value="RNA_pol_sigma70_r4_t2"/>
</dbReference>
<keyword evidence="4" id="KW-0238">DNA-binding</keyword>
<evidence type="ECO:0000256" key="2">
    <source>
        <dbReference type="ARBA" id="ARBA00023015"/>
    </source>
</evidence>
<dbReference type="SUPFAM" id="SSF88659">
    <property type="entry name" value="Sigma3 and sigma4 domains of RNA polymerase sigma factors"/>
    <property type="match status" value="1"/>
</dbReference>
<dbReference type="SUPFAM" id="SSF88946">
    <property type="entry name" value="Sigma2 domain of RNA polymerase sigma factors"/>
    <property type="match status" value="1"/>
</dbReference>
<keyword evidence="3" id="KW-0731">Sigma factor</keyword>
<dbReference type="InterPro" id="IPR039425">
    <property type="entry name" value="RNA_pol_sigma-70-like"/>
</dbReference>
<dbReference type="InterPro" id="IPR013324">
    <property type="entry name" value="RNA_pol_sigma_r3/r4-like"/>
</dbReference>
<sequence>MRMSACVSEDPNSVIPQALEERREELLAFARRRVGERADDVVQDAAVRALRHAAQLSEPAAARAWLFSIVRHLSSQSPGRVMEEVPHNVATENEEAPDACNCVMKQVETLPKQQAQLLQRVAIDGVQVTELAKELGVTPNALFVRLHRARAALKTQLERHCGATSFRACLDCACLERGCCR</sequence>
<evidence type="ECO:0000256" key="4">
    <source>
        <dbReference type="ARBA" id="ARBA00023125"/>
    </source>
</evidence>
<keyword evidence="5" id="KW-0804">Transcription</keyword>
<dbReference type="PANTHER" id="PTHR43133">
    <property type="entry name" value="RNA POLYMERASE ECF-TYPE SIGMA FACTO"/>
    <property type="match status" value="1"/>
</dbReference>
<keyword evidence="2" id="KW-0805">Transcription regulation</keyword>
<accession>A0A2W5VNN5</accession>
<evidence type="ECO:0000256" key="1">
    <source>
        <dbReference type="ARBA" id="ARBA00010641"/>
    </source>
</evidence>
<dbReference type="GO" id="GO:0016987">
    <property type="term" value="F:sigma factor activity"/>
    <property type="evidence" value="ECO:0007669"/>
    <property type="project" value="UniProtKB-KW"/>
</dbReference>
<dbReference type="Pfam" id="PF08281">
    <property type="entry name" value="Sigma70_r4_2"/>
    <property type="match status" value="1"/>
</dbReference>
<dbReference type="Pfam" id="PF04542">
    <property type="entry name" value="Sigma70_r2"/>
    <property type="match status" value="1"/>
</dbReference>
<reference evidence="8 9" key="1">
    <citation type="submission" date="2017-08" db="EMBL/GenBank/DDBJ databases">
        <title>Infants hospitalized years apart are colonized by the same room-sourced microbial strains.</title>
        <authorList>
            <person name="Brooks B."/>
            <person name="Olm M.R."/>
            <person name="Firek B.A."/>
            <person name="Baker R."/>
            <person name="Thomas B.C."/>
            <person name="Morowitz M.J."/>
            <person name="Banfield J.F."/>
        </authorList>
    </citation>
    <scope>NUCLEOTIDE SEQUENCE [LARGE SCALE GENOMIC DNA]</scope>
    <source>
        <strain evidence="8">S2_003_000_R2_14</strain>
    </source>
</reference>
<dbReference type="EMBL" id="QFQP01000013">
    <property type="protein sequence ID" value="PZR12051.1"/>
    <property type="molecule type" value="Genomic_DNA"/>
</dbReference>
<dbReference type="Gene3D" id="1.10.1740.10">
    <property type="match status" value="1"/>
</dbReference>
<name>A0A2W5VNN5_9BACT</name>
<evidence type="ECO:0000256" key="5">
    <source>
        <dbReference type="ARBA" id="ARBA00023163"/>
    </source>
</evidence>
<evidence type="ECO:0000256" key="3">
    <source>
        <dbReference type="ARBA" id="ARBA00023082"/>
    </source>
</evidence>
<dbReference type="InterPro" id="IPR014284">
    <property type="entry name" value="RNA_pol_sigma-70_dom"/>
</dbReference>
<dbReference type="GO" id="GO:0003677">
    <property type="term" value="F:DNA binding"/>
    <property type="evidence" value="ECO:0007669"/>
    <property type="project" value="UniProtKB-KW"/>
</dbReference>
<comment type="similarity">
    <text evidence="1">Belongs to the sigma-70 factor family. ECF subfamily.</text>
</comment>
<dbReference type="Gene3D" id="1.10.10.10">
    <property type="entry name" value="Winged helix-like DNA-binding domain superfamily/Winged helix DNA-binding domain"/>
    <property type="match status" value="1"/>
</dbReference>
<feature type="domain" description="RNA polymerase sigma factor 70 region 4 type 2" evidence="7">
    <location>
        <begin position="101"/>
        <end position="153"/>
    </location>
</feature>
<dbReference type="NCBIfam" id="TIGR02937">
    <property type="entry name" value="sigma70-ECF"/>
    <property type="match status" value="1"/>
</dbReference>
<proteinExistence type="inferred from homology"/>
<dbReference type="InterPro" id="IPR007627">
    <property type="entry name" value="RNA_pol_sigma70_r2"/>
</dbReference>
<comment type="caution">
    <text evidence="8">The sequence shown here is derived from an EMBL/GenBank/DDBJ whole genome shotgun (WGS) entry which is preliminary data.</text>
</comment>